<comment type="catalytic activity">
    <reaction evidence="1 9">
        <text>1,2-dihydroxy-5-(methylsulfanyl)pent-1-en-3-one + O2 = 4-methylsulfanyl-2-oxobutanoate + formate + 2 H(+)</text>
        <dbReference type="Rhea" id="RHEA:24504"/>
        <dbReference type="ChEBI" id="CHEBI:15378"/>
        <dbReference type="ChEBI" id="CHEBI:15379"/>
        <dbReference type="ChEBI" id="CHEBI:15740"/>
        <dbReference type="ChEBI" id="CHEBI:16723"/>
        <dbReference type="ChEBI" id="CHEBI:49252"/>
        <dbReference type="EC" id="1.13.11.54"/>
    </reaction>
</comment>
<feature type="site" description="May play a role in transmitting local conformational changes" evidence="9">
    <location>
        <position position="98"/>
    </location>
</feature>
<dbReference type="GO" id="GO:0010308">
    <property type="term" value="F:acireductone dioxygenase (Ni2+-requiring) activity"/>
    <property type="evidence" value="ECO:0007669"/>
    <property type="project" value="UniProtKB-UniRule"/>
</dbReference>
<feature type="binding site" evidence="9">
    <location>
        <position position="93"/>
    </location>
    <ligand>
        <name>Fe(2+)</name>
        <dbReference type="ChEBI" id="CHEBI:29033"/>
    </ligand>
</feature>
<feature type="binding site" evidence="9">
    <location>
        <position position="95"/>
    </location>
    <ligand>
        <name>Fe(2+)</name>
        <dbReference type="ChEBI" id="CHEBI:29033"/>
    </ligand>
</feature>
<accession>A0A1H3TLI9</accession>
<comment type="pathway">
    <text evidence="9">Amino-acid biosynthesis; L-methionine biosynthesis via salvage pathway; L-methionine from S-methyl-5-thio-alpha-D-ribose 1-phosphate: step 5/6.</text>
</comment>
<reference evidence="10 13" key="2">
    <citation type="submission" date="2020-12" db="EMBL/GenBank/DDBJ databases">
        <title>FDA dAtabase for Regulatory Grade micrObial Sequences (FDA-ARGOS): Supporting development and validation of Infectious Disease Dx tests.</title>
        <authorList>
            <person name="Sproer C."/>
            <person name="Gronow S."/>
            <person name="Severitt S."/>
            <person name="Schroder I."/>
            <person name="Tallon L."/>
            <person name="Sadzewicz L."/>
            <person name="Zhao X."/>
            <person name="Boylan J."/>
            <person name="Ott S."/>
            <person name="Bowen H."/>
            <person name="Vavikolanu K."/>
            <person name="Mehta A."/>
            <person name="Aluvathingal J."/>
            <person name="Nadendla S."/>
            <person name="Lowell S."/>
            <person name="Myers T."/>
            <person name="Yan Y."/>
            <person name="Sichtig H."/>
        </authorList>
    </citation>
    <scope>NUCLEOTIDE SEQUENCE [LARGE SCALE GENOMIC DNA]</scope>
    <source>
        <strain evidence="10 13">FDAARGOS_890</strain>
    </source>
</reference>
<dbReference type="SUPFAM" id="SSF51182">
    <property type="entry name" value="RmlC-like cupins"/>
    <property type="match status" value="1"/>
</dbReference>
<dbReference type="GO" id="GO:0005506">
    <property type="term" value="F:iron ion binding"/>
    <property type="evidence" value="ECO:0007669"/>
    <property type="project" value="UniProtKB-UniRule"/>
</dbReference>
<evidence type="ECO:0000256" key="2">
    <source>
        <dbReference type="ARBA" id="ARBA00022596"/>
    </source>
</evidence>
<protein>
    <recommendedName>
        <fullName evidence="9">Acireductone dioxygenase</fullName>
    </recommendedName>
    <alternativeName>
        <fullName evidence="9">1,2-dihydroxy-3-keto-5-methylthiopentene dioxygenase</fullName>
        <shortName evidence="9">DHK-MTPene dioxygenase</shortName>
    </alternativeName>
    <alternativeName>
        <fullName evidence="9">Acireductone dioxygenase (Fe(2+)-requiring)</fullName>
        <shortName evidence="9">ARD'</shortName>
        <shortName evidence="9">Fe-ARD</shortName>
        <ecNumber evidence="9">1.13.11.54</ecNumber>
    </alternativeName>
    <alternativeName>
        <fullName evidence="9">Acireductone dioxygenase (Ni(2+)-requiring)</fullName>
        <shortName evidence="9">ARD</shortName>
        <shortName evidence="9">Ni-ARD</shortName>
        <ecNumber evidence="9">1.13.11.53</ecNumber>
    </alternativeName>
</protein>
<keyword evidence="8 9" id="KW-0486">Methionine biosynthesis</keyword>
<dbReference type="EMBL" id="CP065748">
    <property type="protein sequence ID" value="QPS82916.1"/>
    <property type="molecule type" value="Genomic_DNA"/>
</dbReference>
<keyword evidence="4 9" id="KW-0479">Metal-binding</keyword>
<organism evidence="11 12">
    <name type="scientific">Delftia lacustris</name>
    <dbReference type="NCBI Taxonomy" id="558537"/>
    <lineage>
        <taxon>Bacteria</taxon>
        <taxon>Pseudomonadati</taxon>
        <taxon>Pseudomonadota</taxon>
        <taxon>Betaproteobacteria</taxon>
        <taxon>Burkholderiales</taxon>
        <taxon>Comamonadaceae</taxon>
        <taxon>Delftia</taxon>
    </lineage>
</organism>
<feature type="binding site" evidence="9">
    <location>
        <position position="95"/>
    </location>
    <ligand>
        <name>Ni(2+)</name>
        <dbReference type="ChEBI" id="CHEBI:49786"/>
    </ligand>
</feature>
<dbReference type="InterPro" id="IPR014710">
    <property type="entry name" value="RmlC-like_jellyroll"/>
</dbReference>
<evidence type="ECO:0000313" key="12">
    <source>
        <dbReference type="Proteomes" id="UP000183417"/>
    </source>
</evidence>
<keyword evidence="2 9" id="KW-0533">Nickel</keyword>
<dbReference type="GO" id="GO:0019509">
    <property type="term" value="P:L-methionine salvage from methylthioadenosine"/>
    <property type="evidence" value="ECO:0007669"/>
    <property type="project" value="UniProtKB-UniRule"/>
</dbReference>
<gene>
    <name evidence="9" type="primary">mtnD</name>
    <name evidence="10" type="ORF">I6G47_07505</name>
    <name evidence="11" type="ORF">SAMN05421547_13051</name>
</gene>
<evidence type="ECO:0000313" key="13">
    <source>
        <dbReference type="Proteomes" id="UP000595064"/>
    </source>
</evidence>
<evidence type="ECO:0000256" key="5">
    <source>
        <dbReference type="ARBA" id="ARBA00022964"/>
    </source>
</evidence>
<dbReference type="Gene3D" id="2.60.120.10">
    <property type="entry name" value="Jelly Rolls"/>
    <property type="match status" value="1"/>
</dbReference>
<dbReference type="GO" id="GO:0016151">
    <property type="term" value="F:nickel cation binding"/>
    <property type="evidence" value="ECO:0007669"/>
    <property type="project" value="UniProtKB-UniRule"/>
</dbReference>
<dbReference type="HAMAP" id="MF_01682">
    <property type="entry name" value="Salvage_MtnD"/>
    <property type="match status" value="1"/>
</dbReference>
<dbReference type="GO" id="GO:0019284">
    <property type="term" value="P:L-methionine salvage from S-adenosylmethionine"/>
    <property type="evidence" value="ECO:0007669"/>
    <property type="project" value="InterPro"/>
</dbReference>
<evidence type="ECO:0000256" key="3">
    <source>
        <dbReference type="ARBA" id="ARBA00022605"/>
    </source>
</evidence>
<reference evidence="11 12" key="1">
    <citation type="submission" date="2016-10" db="EMBL/GenBank/DDBJ databases">
        <authorList>
            <person name="de Groot N.N."/>
        </authorList>
    </citation>
    <scope>NUCLEOTIDE SEQUENCE [LARGE SCALE GENOMIC DNA]</scope>
    <source>
        <strain evidence="11 12">LMG 24775</strain>
    </source>
</reference>
<evidence type="ECO:0000313" key="11">
    <source>
        <dbReference type="EMBL" id="SDZ51143.1"/>
    </source>
</evidence>
<dbReference type="PANTHER" id="PTHR23418">
    <property type="entry name" value="ACIREDUCTONE DIOXYGENASE"/>
    <property type="match status" value="1"/>
</dbReference>
<feature type="site" description="Important to generate the dianion" evidence="9">
    <location>
        <position position="101"/>
    </location>
</feature>
<dbReference type="GeneID" id="94692989"/>
<evidence type="ECO:0000256" key="4">
    <source>
        <dbReference type="ARBA" id="ARBA00022723"/>
    </source>
</evidence>
<dbReference type="InterPro" id="IPR004313">
    <property type="entry name" value="ARD"/>
</dbReference>
<feature type="binding site" evidence="9">
    <location>
        <position position="138"/>
    </location>
    <ligand>
        <name>Ni(2+)</name>
        <dbReference type="ChEBI" id="CHEBI:49786"/>
    </ligand>
</feature>
<dbReference type="Proteomes" id="UP000595064">
    <property type="component" value="Chromosome"/>
</dbReference>
<evidence type="ECO:0000256" key="6">
    <source>
        <dbReference type="ARBA" id="ARBA00023002"/>
    </source>
</evidence>
<dbReference type="AlphaFoldDB" id="A0A1H3TLI9"/>
<dbReference type="InterPro" id="IPR023956">
    <property type="entry name" value="ARD_bac"/>
</dbReference>
<dbReference type="UniPathway" id="UPA00904">
    <property type="reaction ID" value="UER00878"/>
</dbReference>
<comment type="subunit">
    <text evidence="9">Monomer.</text>
</comment>
<name>A0A1H3TLI9_9BURK</name>
<dbReference type="EC" id="1.13.11.53" evidence="9"/>
<proteinExistence type="inferred from homology"/>
<sequence length="176" mass="19114">MGSLASHRVSDADFVAAIGVQWQHRPLAPEPGLAALLAQAQLDDGGKATVVQAVGMLVVDECVAHGYHSMDLVVLHPGTPGLDEALERFDKPHTHADDEVRYVLEGEGLFGFFDAHGQERVLRVQPGDYLRIPAGVEHRFTLTATRRIKALRLFADTAGWVAQYTQRPAAAMEVPA</sequence>
<keyword evidence="3 9" id="KW-0028">Amino-acid biosynthesis</keyword>
<dbReference type="Proteomes" id="UP000183417">
    <property type="component" value="Unassembled WGS sequence"/>
</dbReference>
<feature type="binding site" evidence="9">
    <location>
        <position position="138"/>
    </location>
    <ligand>
        <name>Fe(2+)</name>
        <dbReference type="ChEBI" id="CHEBI:29033"/>
    </ligand>
</feature>
<feature type="binding site" evidence="9">
    <location>
        <position position="99"/>
    </location>
    <ligand>
        <name>Fe(2+)</name>
        <dbReference type="ChEBI" id="CHEBI:29033"/>
    </ligand>
</feature>
<dbReference type="RefSeq" id="WP_016454656.1">
    <property type="nucleotide sequence ID" value="NZ_CP065748.1"/>
</dbReference>
<dbReference type="EC" id="1.13.11.54" evidence="9"/>
<dbReference type="GO" id="GO:0010309">
    <property type="term" value="F:acireductone dioxygenase [iron(II)-requiring] activity"/>
    <property type="evidence" value="ECO:0007669"/>
    <property type="project" value="UniProtKB-UniRule"/>
</dbReference>
<dbReference type="Pfam" id="PF03079">
    <property type="entry name" value="ARD"/>
    <property type="match status" value="1"/>
</dbReference>
<comment type="catalytic activity">
    <reaction evidence="9">
        <text>1,2-dihydroxy-5-(methylsulfanyl)pent-1-en-3-one + O2 = 3-(methylsulfanyl)propanoate + CO + formate + 2 H(+)</text>
        <dbReference type="Rhea" id="RHEA:14161"/>
        <dbReference type="ChEBI" id="CHEBI:15378"/>
        <dbReference type="ChEBI" id="CHEBI:15379"/>
        <dbReference type="ChEBI" id="CHEBI:15740"/>
        <dbReference type="ChEBI" id="CHEBI:17245"/>
        <dbReference type="ChEBI" id="CHEBI:49016"/>
        <dbReference type="ChEBI" id="CHEBI:49252"/>
        <dbReference type="EC" id="1.13.11.53"/>
    </reaction>
</comment>
<dbReference type="InterPro" id="IPR011051">
    <property type="entry name" value="RmlC_Cupin_sf"/>
</dbReference>
<evidence type="ECO:0000256" key="9">
    <source>
        <dbReference type="HAMAP-Rule" id="MF_01682"/>
    </source>
</evidence>
<keyword evidence="7 9" id="KW-0408">Iron</keyword>
<dbReference type="CDD" id="cd02232">
    <property type="entry name" value="cupin_ARD"/>
    <property type="match status" value="1"/>
</dbReference>
<evidence type="ECO:0000313" key="10">
    <source>
        <dbReference type="EMBL" id="QPS82916.1"/>
    </source>
</evidence>
<comment type="similarity">
    <text evidence="9">Belongs to the acireductone dioxygenase (ARD) family.</text>
</comment>
<feature type="binding site" evidence="9">
    <location>
        <position position="99"/>
    </location>
    <ligand>
        <name>Ni(2+)</name>
        <dbReference type="ChEBI" id="CHEBI:49786"/>
    </ligand>
</feature>
<comment type="caution">
    <text evidence="9">Lacks conserved residue(s) required for the propagation of feature annotation.</text>
</comment>
<feature type="binding site" evidence="9">
    <location>
        <position position="93"/>
    </location>
    <ligand>
        <name>Ni(2+)</name>
        <dbReference type="ChEBI" id="CHEBI:49786"/>
    </ligand>
</feature>
<keyword evidence="6 9" id="KW-0560">Oxidoreductase</keyword>
<dbReference type="EMBL" id="FNPE01000030">
    <property type="protein sequence ID" value="SDZ51143.1"/>
    <property type="molecule type" value="Genomic_DNA"/>
</dbReference>
<keyword evidence="13" id="KW-1185">Reference proteome</keyword>
<evidence type="ECO:0000256" key="7">
    <source>
        <dbReference type="ARBA" id="ARBA00023004"/>
    </source>
</evidence>
<dbReference type="KEGG" id="dla:I6G47_07505"/>
<comment type="function">
    <text evidence="9">Catalyzes 2 different reactions between oxygene and the acireductone 1,2-dihydroxy-3-keto-5-methylthiopentene (DHK-MTPene) depending upon the metal bound in the active site. Fe-containing acireductone dioxygenase (Fe-ARD) produces formate and 2-keto-4-methylthiobutyrate (KMTB), the alpha-ketoacid precursor of methionine in the methionine recycle pathway. Ni-containing acireductone dioxygenase (Ni-ARD) produces methylthiopropionate, carbon monoxide and formate, and does not lie on the methionine recycle pathway.</text>
</comment>
<evidence type="ECO:0000256" key="8">
    <source>
        <dbReference type="ARBA" id="ARBA00023167"/>
    </source>
</evidence>
<comment type="cofactor">
    <cofactor evidence="9">
        <name>Fe(2+)</name>
        <dbReference type="ChEBI" id="CHEBI:29033"/>
    </cofactor>
    <text evidence="9">Binds 1 Fe(2+) cation per monomer.</text>
</comment>
<dbReference type="PANTHER" id="PTHR23418:SF0">
    <property type="entry name" value="ACIREDUCTONE DIOXYGENASE"/>
    <property type="match status" value="1"/>
</dbReference>
<evidence type="ECO:0000256" key="1">
    <source>
        <dbReference type="ARBA" id="ARBA00000428"/>
    </source>
</evidence>
<comment type="cofactor">
    <cofactor evidence="9">
        <name>Ni(2+)</name>
        <dbReference type="ChEBI" id="CHEBI:49786"/>
    </cofactor>
    <text evidence="9">Binds 1 nickel ion per monomer.</text>
</comment>
<keyword evidence="5 9" id="KW-0223">Dioxygenase</keyword>